<dbReference type="EMBL" id="MHCI01000017">
    <property type="protein sequence ID" value="OGY16387.1"/>
    <property type="molecule type" value="Genomic_DNA"/>
</dbReference>
<proteinExistence type="inferred from homology"/>
<dbReference type="InterPro" id="IPR023035">
    <property type="entry name" value="Ribosomal_uS9_bac/plastid"/>
</dbReference>
<accession>A0A1G1VMC8</accession>
<dbReference type="GO" id="GO:0005737">
    <property type="term" value="C:cytoplasm"/>
    <property type="evidence" value="ECO:0007669"/>
    <property type="project" value="UniProtKB-ARBA"/>
</dbReference>
<evidence type="ECO:0000256" key="4">
    <source>
        <dbReference type="ARBA" id="ARBA00035259"/>
    </source>
</evidence>
<evidence type="ECO:0000256" key="3">
    <source>
        <dbReference type="ARBA" id="ARBA00023274"/>
    </source>
</evidence>
<dbReference type="Pfam" id="PF00380">
    <property type="entry name" value="Ribosomal_S9"/>
    <property type="match status" value="1"/>
</dbReference>
<keyword evidence="3" id="KW-0687">Ribonucleoprotein</keyword>
<evidence type="ECO:0000256" key="2">
    <source>
        <dbReference type="ARBA" id="ARBA00022980"/>
    </source>
</evidence>
<evidence type="ECO:0000313" key="7">
    <source>
        <dbReference type="EMBL" id="OGY16387.1"/>
    </source>
</evidence>
<evidence type="ECO:0000256" key="5">
    <source>
        <dbReference type="ARBA" id="ARBA00035523"/>
    </source>
</evidence>
<dbReference type="PANTHER" id="PTHR21569:SF1">
    <property type="entry name" value="SMALL RIBOSOMAL SUBUNIT PROTEIN US9M"/>
    <property type="match status" value="1"/>
</dbReference>
<comment type="similarity">
    <text evidence="1">Belongs to the universal ribosomal protein uS9 family.</text>
</comment>
<dbReference type="GO" id="GO:0003735">
    <property type="term" value="F:structural constituent of ribosome"/>
    <property type="evidence" value="ECO:0007669"/>
    <property type="project" value="InterPro"/>
</dbReference>
<evidence type="ECO:0000256" key="6">
    <source>
        <dbReference type="SAM" id="MobiDB-lite"/>
    </source>
</evidence>
<dbReference type="GO" id="GO:0015935">
    <property type="term" value="C:small ribosomal subunit"/>
    <property type="evidence" value="ECO:0007669"/>
    <property type="project" value="TreeGrafter"/>
</dbReference>
<protein>
    <recommendedName>
        <fullName evidence="4">Small ribosomal subunit protein uS9</fullName>
    </recommendedName>
    <alternativeName>
        <fullName evidence="5">30S ribosomal protein S9</fullName>
    </alternativeName>
</protein>
<dbReference type="Proteomes" id="UP000179069">
    <property type="component" value="Unassembled WGS sequence"/>
</dbReference>
<gene>
    <name evidence="7" type="ORF">A2785_00285</name>
</gene>
<dbReference type="InterPro" id="IPR000754">
    <property type="entry name" value="Ribosomal_uS9"/>
</dbReference>
<name>A0A1G1VMC8_9BACT</name>
<dbReference type="Gene3D" id="3.30.230.10">
    <property type="match status" value="1"/>
</dbReference>
<dbReference type="InterPro" id="IPR014721">
    <property type="entry name" value="Ribsml_uS5_D2-typ_fold_subgr"/>
</dbReference>
<evidence type="ECO:0000313" key="8">
    <source>
        <dbReference type="Proteomes" id="UP000179069"/>
    </source>
</evidence>
<dbReference type="SUPFAM" id="SSF54211">
    <property type="entry name" value="Ribosomal protein S5 domain 2-like"/>
    <property type="match status" value="1"/>
</dbReference>
<dbReference type="InterPro" id="IPR020568">
    <property type="entry name" value="Ribosomal_Su5_D2-typ_SF"/>
</dbReference>
<sequence length="136" mass="15358">MQKKKKDPGYVHAVGRRKTANARIRLYAKKGPIIVNDKPIEAYFPLESHKALYLEPFRVTETLDRYSASIRVLGSGQSGQLGAVVHGLARALAKADPKYRTPLKKRGLLTRDQRMKERRKPGLAQAARARKQSPKR</sequence>
<dbReference type="GO" id="GO:0003723">
    <property type="term" value="F:RNA binding"/>
    <property type="evidence" value="ECO:0007669"/>
    <property type="project" value="TreeGrafter"/>
</dbReference>
<evidence type="ECO:0000256" key="1">
    <source>
        <dbReference type="ARBA" id="ARBA00005251"/>
    </source>
</evidence>
<keyword evidence="2 7" id="KW-0689">Ribosomal protein</keyword>
<dbReference type="GO" id="GO:0006412">
    <property type="term" value="P:translation"/>
    <property type="evidence" value="ECO:0007669"/>
    <property type="project" value="InterPro"/>
</dbReference>
<feature type="region of interest" description="Disordered" evidence="6">
    <location>
        <begin position="100"/>
        <end position="136"/>
    </location>
</feature>
<dbReference type="PANTHER" id="PTHR21569">
    <property type="entry name" value="RIBOSOMAL PROTEIN S9"/>
    <property type="match status" value="1"/>
</dbReference>
<reference evidence="7 8" key="1">
    <citation type="journal article" date="2016" name="Nat. Commun.">
        <title>Thousands of microbial genomes shed light on interconnected biogeochemical processes in an aquifer system.</title>
        <authorList>
            <person name="Anantharaman K."/>
            <person name="Brown C.T."/>
            <person name="Hug L.A."/>
            <person name="Sharon I."/>
            <person name="Castelle C.J."/>
            <person name="Probst A.J."/>
            <person name="Thomas B.C."/>
            <person name="Singh A."/>
            <person name="Wilkins M.J."/>
            <person name="Karaoz U."/>
            <person name="Brodie E.L."/>
            <person name="Williams K.H."/>
            <person name="Hubbard S.S."/>
            <person name="Banfield J.F."/>
        </authorList>
    </citation>
    <scope>NUCLEOTIDE SEQUENCE [LARGE SCALE GENOMIC DNA]</scope>
</reference>
<comment type="caution">
    <text evidence="7">The sequence shown here is derived from an EMBL/GenBank/DDBJ whole genome shotgun (WGS) entry which is preliminary data.</text>
</comment>
<dbReference type="NCBIfam" id="NF001099">
    <property type="entry name" value="PRK00132.1"/>
    <property type="match status" value="1"/>
</dbReference>
<dbReference type="AlphaFoldDB" id="A0A1G1VMC8"/>
<organism evidence="7 8">
    <name type="scientific">Candidatus Chisholmbacteria bacterium RIFCSPHIGHO2_01_FULL_49_18</name>
    <dbReference type="NCBI Taxonomy" id="1797590"/>
    <lineage>
        <taxon>Bacteria</taxon>
        <taxon>Candidatus Chisholmiibacteriota</taxon>
    </lineage>
</organism>